<dbReference type="OrthoDB" id="410044at2759"/>
<dbReference type="InterPro" id="IPR012677">
    <property type="entry name" value="Nucleotide-bd_a/b_plait_sf"/>
</dbReference>
<dbReference type="CDD" id="cd12635">
    <property type="entry name" value="RRM2_CELF3_4_5_6"/>
    <property type="match status" value="1"/>
</dbReference>
<feature type="domain" description="RRM" evidence="4">
    <location>
        <begin position="304"/>
        <end position="378"/>
    </location>
</feature>
<keyword evidence="2 3" id="KW-0694">RNA-binding</keyword>
<organism evidence="5 6">
    <name type="scientific">Danionella cerebrum</name>
    <dbReference type="NCBI Taxonomy" id="2873325"/>
    <lineage>
        <taxon>Eukaryota</taxon>
        <taxon>Metazoa</taxon>
        <taxon>Chordata</taxon>
        <taxon>Craniata</taxon>
        <taxon>Vertebrata</taxon>
        <taxon>Euteleostomi</taxon>
        <taxon>Actinopterygii</taxon>
        <taxon>Neopterygii</taxon>
        <taxon>Teleostei</taxon>
        <taxon>Ostariophysi</taxon>
        <taxon>Cypriniformes</taxon>
        <taxon>Danionidae</taxon>
        <taxon>Danioninae</taxon>
        <taxon>Danionella</taxon>
    </lineage>
</organism>
<evidence type="ECO:0000313" key="5">
    <source>
        <dbReference type="EMBL" id="TRY95111.1"/>
    </source>
</evidence>
<gene>
    <name evidence="5" type="ORF">DNTS_003839</name>
</gene>
<dbReference type="FunFam" id="3.30.70.330:FF:000383">
    <property type="entry name" value="Sex lethal, isoform D"/>
    <property type="match status" value="1"/>
</dbReference>
<dbReference type="GO" id="GO:0005737">
    <property type="term" value="C:cytoplasm"/>
    <property type="evidence" value="ECO:0007669"/>
    <property type="project" value="UniProtKB-ARBA"/>
</dbReference>
<evidence type="ECO:0000259" key="4">
    <source>
        <dbReference type="PROSITE" id="PS50102"/>
    </source>
</evidence>
<protein>
    <recommendedName>
        <fullName evidence="4">RRM domain-containing protein</fullName>
    </recommendedName>
</protein>
<dbReference type="PANTHER" id="PTHR24012">
    <property type="entry name" value="RNA BINDING PROTEIN"/>
    <property type="match status" value="1"/>
</dbReference>
<evidence type="ECO:0000256" key="3">
    <source>
        <dbReference type="PROSITE-ProRule" id="PRU00176"/>
    </source>
</evidence>
<dbReference type="GO" id="GO:0003729">
    <property type="term" value="F:mRNA binding"/>
    <property type="evidence" value="ECO:0007669"/>
    <property type="project" value="UniProtKB-ARBA"/>
</dbReference>
<dbReference type="SUPFAM" id="SSF54928">
    <property type="entry name" value="RNA-binding domain, RBD"/>
    <property type="match status" value="1"/>
</dbReference>
<dbReference type="Gene3D" id="3.30.70.330">
    <property type="match status" value="2"/>
</dbReference>
<dbReference type="Pfam" id="PF00076">
    <property type="entry name" value="RRM_1"/>
    <property type="match status" value="2"/>
</dbReference>
<feature type="domain" description="RRM" evidence="4">
    <location>
        <begin position="5"/>
        <end position="85"/>
    </location>
</feature>
<dbReference type="PROSITE" id="PS50102">
    <property type="entry name" value="RRM"/>
    <property type="match status" value="2"/>
</dbReference>
<dbReference type="GO" id="GO:0010629">
    <property type="term" value="P:negative regulation of gene expression"/>
    <property type="evidence" value="ECO:0007669"/>
    <property type="project" value="UniProtKB-ARBA"/>
</dbReference>
<dbReference type="GO" id="GO:0009967">
    <property type="term" value="P:positive regulation of signal transduction"/>
    <property type="evidence" value="ECO:0007669"/>
    <property type="project" value="UniProtKB-ARBA"/>
</dbReference>
<name>A0A553QYR7_9TELE</name>
<dbReference type="InterPro" id="IPR000504">
    <property type="entry name" value="RRM_dom"/>
</dbReference>
<dbReference type="InterPro" id="IPR035979">
    <property type="entry name" value="RBD_domain_sf"/>
</dbReference>
<keyword evidence="1" id="KW-0677">Repeat</keyword>
<evidence type="ECO:0000256" key="1">
    <source>
        <dbReference type="ARBA" id="ARBA00022737"/>
    </source>
</evidence>
<dbReference type="EMBL" id="SRMA01025407">
    <property type="protein sequence ID" value="TRY95111.1"/>
    <property type="molecule type" value="Genomic_DNA"/>
</dbReference>
<dbReference type="SMART" id="SM00360">
    <property type="entry name" value="RRM"/>
    <property type="match status" value="2"/>
</dbReference>
<dbReference type="AlphaFoldDB" id="A0A553QYR7"/>
<dbReference type="Proteomes" id="UP000316079">
    <property type="component" value="Unassembled WGS sequence"/>
</dbReference>
<sequence length="385" mass="41273">MEEDRKLFVGMLNKQQCEEDVRRLFEAFGCIEECTILRGPDGNSKGCAFVKYSTHAEAQAAISALHGSQTMPGASSSLVVKFADTDKERTIRRMQQMAAKVQRLSGKICRLRSLDYTVQQQAALMASVGQGGYLSPMAAFAAAQMQHMATINGLPGAPMTPTSGGSTPPGITAPTVTSIPSPISVNGFTGLPAPQANGQGPTEAMFTNGIHPYPVLQEVVFREDSEKGGLGVAQRSCFGVQGSCFLSSLSEAQSPTAADPLQQAYAGVQQYAAAFPAAYGQISQAFPQPAPIIPQQQREGPEGCNLFIYHLPQEFGDGELMQMFLPFGNVISSKVFVDRATNQSFVSFDNPGSAQAAIQSMNGFQIGMKRLKVQLKRPKDANRPY</sequence>
<proteinExistence type="predicted"/>
<keyword evidence="6" id="KW-1185">Reference proteome</keyword>
<accession>A0A553QYR7</accession>
<reference evidence="5 6" key="1">
    <citation type="journal article" date="2019" name="Sci. Data">
        <title>Hybrid genome assembly and annotation of Danionella translucida.</title>
        <authorList>
            <person name="Kadobianskyi M."/>
            <person name="Schulze L."/>
            <person name="Schuelke M."/>
            <person name="Judkewitz B."/>
        </authorList>
    </citation>
    <scope>NUCLEOTIDE SEQUENCE [LARGE SCALE GENOMIC DNA]</scope>
    <source>
        <strain evidence="5 6">Bolton</strain>
    </source>
</reference>
<comment type="caution">
    <text evidence="5">The sequence shown here is derived from an EMBL/GenBank/DDBJ whole genome shotgun (WGS) entry which is preliminary data.</text>
</comment>
<evidence type="ECO:0000313" key="6">
    <source>
        <dbReference type="Proteomes" id="UP000316079"/>
    </source>
</evidence>
<evidence type="ECO:0000256" key="2">
    <source>
        <dbReference type="ARBA" id="ARBA00022884"/>
    </source>
</evidence>
<dbReference type="FunFam" id="3.30.70.330:FF:000007">
    <property type="entry name" value="CUGBP Elav-like family member 4 isoform 3"/>
    <property type="match status" value="1"/>
</dbReference>